<keyword evidence="1 7" id="KW-0547">Nucleotide-binding</keyword>
<feature type="short sequence motif" description="Q motif" evidence="6">
    <location>
        <begin position="2"/>
        <end position="30"/>
    </location>
</feature>
<dbReference type="PROSITE" id="PS51195">
    <property type="entry name" value="Q_MOTIF"/>
    <property type="match status" value="1"/>
</dbReference>
<dbReference type="InterPro" id="IPR027417">
    <property type="entry name" value="P-loop_NTPase"/>
</dbReference>
<reference evidence="11 12" key="1">
    <citation type="journal article" date="2019" name="Int. J. Syst. Evol. Microbiol.">
        <title>The Global Catalogue of Microorganisms (GCM) 10K type strain sequencing project: providing services to taxonomists for standard genome sequencing and annotation.</title>
        <authorList>
            <consortium name="The Broad Institute Genomics Platform"/>
            <consortium name="The Broad Institute Genome Sequencing Center for Infectious Disease"/>
            <person name="Wu L."/>
            <person name="Ma J."/>
        </authorList>
    </citation>
    <scope>NUCLEOTIDE SEQUENCE [LARGE SCALE GENOMIC DNA]</scope>
    <source>
        <strain evidence="11 12">JCM 16083</strain>
    </source>
</reference>
<dbReference type="PANTHER" id="PTHR47959:SF13">
    <property type="entry name" value="ATP-DEPENDENT RNA HELICASE RHLE"/>
    <property type="match status" value="1"/>
</dbReference>
<dbReference type="Pfam" id="PF00271">
    <property type="entry name" value="Helicase_C"/>
    <property type="match status" value="1"/>
</dbReference>
<dbReference type="InterPro" id="IPR014014">
    <property type="entry name" value="RNA_helicase_DEAD_Q_motif"/>
</dbReference>
<dbReference type="InterPro" id="IPR001650">
    <property type="entry name" value="Helicase_C-like"/>
</dbReference>
<sequence>MSTFQELGVSDKICRGLSELGIHTPTEIQEKSLPVLIHQKTDFVGQAQTGTGKTVAFVVPVLERVDPANKRIQAVILCPTRELCKQNAKAVFKYSKYCSKVFVESVYGGEDIQVQIQQLSRPTQVLVATPGRLVELMNKGVVDLSGIHQFILDEADEILAMGFKKEIDRILTKTNDFRKIWLFSATIPHGLQEVISTYMAKGAPSVRVGSKAEVINPLIEHQYILCEKHEKSYMLTAFLKAMGNARGIIFVRTKGDAKTVNEMLVAKGFEADQLHGDLTQKERDKVMRGFVAKKFRLLVATDMAARGLDIDNLAFVVHYNLPDQAEFYTHRSGRTARAGKRGISIAFVTPQDMRKFKFLQEKLVIDFIQVT</sequence>
<evidence type="ECO:0000256" key="3">
    <source>
        <dbReference type="ARBA" id="ARBA00022806"/>
    </source>
</evidence>
<dbReference type="EMBL" id="BAAAFH010000011">
    <property type="protein sequence ID" value="GAA0875585.1"/>
    <property type="molecule type" value="Genomic_DNA"/>
</dbReference>
<comment type="similarity">
    <text evidence="5 7">Belongs to the DEAD box helicase family.</text>
</comment>
<dbReference type="Pfam" id="PF00270">
    <property type="entry name" value="DEAD"/>
    <property type="match status" value="1"/>
</dbReference>
<organism evidence="11 12">
    <name type="scientific">Wandonia haliotis</name>
    <dbReference type="NCBI Taxonomy" id="574963"/>
    <lineage>
        <taxon>Bacteria</taxon>
        <taxon>Pseudomonadati</taxon>
        <taxon>Bacteroidota</taxon>
        <taxon>Flavobacteriia</taxon>
        <taxon>Flavobacteriales</taxon>
        <taxon>Crocinitomicaceae</taxon>
        <taxon>Wandonia</taxon>
    </lineage>
</organism>
<dbReference type="Gene3D" id="3.40.50.300">
    <property type="entry name" value="P-loop containing nucleotide triphosphate hydrolases"/>
    <property type="match status" value="2"/>
</dbReference>
<dbReference type="InterPro" id="IPR000629">
    <property type="entry name" value="RNA-helicase_DEAD-box_CS"/>
</dbReference>
<gene>
    <name evidence="11" type="ORF">GCM10009118_19940</name>
</gene>
<comment type="caution">
    <text evidence="11">The sequence shown here is derived from an EMBL/GenBank/DDBJ whole genome shotgun (WGS) entry which is preliminary data.</text>
</comment>
<evidence type="ECO:0000259" key="8">
    <source>
        <dbReference type="PROSITE" id="PS51192"/>
    </source>
</evidence>
<dbReference type="InterPro" id="IPR044742">
    <property type="entry name" value="DEAD/DEAH_RhlB"/>
</dbReference>
<name>A0ABN1MRS5_9FLAO</name>
<dbReference type="InterPro" id="IPR050079">
    <property type="entry name" value="DEAD_box_RNA_helicase"/>
</dbReference>
<protein>
    <recommendedName>
        <fullName evidence="13">DEAD/DEAH box helicase</fullName>
    </recommendedName>
</protein>
<dbReference type="InterPro" id="IPR014001">
    <property type="entry name" value="Helicase_ATP-bd"/>
</dbReference>
<feature type="domain" description="Helicase ATP-binding" evidence="8">
    <location>
        <begin position="34"/>
        <end position="205"/>
    </location>
</feature>
<keyword evidence="12" id="KW-1185">Reference proteome</keyword>
<evidence type="ECO:0000259" key="9">
    <source>
        <dbReference type="PROSITE" id="PS51194"/>
    </source>
</evidence>
<evidence type="ECO:0000313" key="11">
    <source>
        <dbReference type="EMBL" id="GAA0875585.1"/>
    </source>
</evidence>
<dbReference type="SMART" id="SM00487">
    <property type="entry name" value="DEXDc"/>
    <property type="match status" value="1"/>
</dbReference>
<evidence type="ECO:0000256" key="4">
    <source>
        <dbReference type="ARBA" id="ARBA00022840"/>
    </source>
</evidence>
<evidence type="ECO:0000256" key="7">
    <source>
        <dbReference type="RuleBase" id="RU000492"/>
    </source>
</evidence>
<dbReference type="PROSITE" id="PS00039">
    <property type="entry name" value="DEAD_ATP_HELICASE"/>
    <property type="match status" value="1"/>
</dbReference>
<dbReference type="PANTHER" id="PTHR47959">
    <property type="entry name" value="ATP-DEPENDENT RNA HELICASE RHLE-RELATED"/>
    <property type="match status" value="1"/>
</dbReference>
<keyword evidence="4 7" id="KW-0067">ATP-binding</keyword>
<dbReference type="CDD" id="cd18787">
    <property type="entry name" value="SF2_C_DEAD"/>
    <property type="match status" value="1"/>
</dbReference>
<dbReference type="SMART" id="SM00490">
    <property type="entry name" value="HELICc"/>
    <property type="match status" value="1"/>
</dbReference>
<evidence type="ECO:0008006" key="13">
    <source>
        <dbReference type="Google" id="ProtNLM"/>
    </source>
</evidence>
<keyword evidence="3 7" id="KW-0347">Helicase</keyword>
<evidence type="ECO:0000256" key="6">
    <source>
        <dbReference type="PROSITE-ProRule" id="PRU00552"/>
    </source>
</evidence>
<feature type="domain" description="Helicase C-terminal" evidence="9">
    <location>
        <begin position="234"/>
        <end position="371"/>
    </location>
</feature>
<dbReference type="SUPFAM" id="SSF52540">
    <property type="entry name" value="P-loop containing nucleoside triphosphate hydrolases"/>
    <property type="match status" value="1"/>
</dbReference>
<feature type="domain" description="DEAD-box RNA helicase Q" evidence="10">
    <location>
        <begin position="2"/>
        <end position="30"/>
    </location>
</feature>
<dbReference type="PROSITE" id="PS51192">
    <property type="entry name" value="HELICASE_ATP_BIND_1"/>
    <property type="match status" value="1"/>
</dbReference>
<dbReference type="InterPro" id="IPR011545">
    <property type="entry name" value="DEAD/DEAH_box_helicase_dom"/>
</dbReference>
<evidence type="ECO:0000256" key="1">
    <source>
        <dbReference type="ARBA" id="ARBA00022741"/>
    </source>
</evidence>
<dbReference type="RefSeq" id="WP_343787225.1">
    <property type="nucleotide sequence ID" value="NZ_BAAAFH010000011.1"/>
</dbReference>
<evidence type="ECO:0000256" key="2">
    <source>
        <dbReference type="ARBA" id="ARBA00022801"/>
    </source>
</evidence>
<dbReference type="CDD" id="cd00268">
    <property type="entry name" value="DEADc"/>
    <property type="match status" value="1"/>
</dbReference>
<keyword evidence="2 7" id="KW-0378">Hydrolase</keyword>
<accession>A0ABN1MRS5</accession>
<dbReference type="Proteomes" id="UP001501126">
    <property type="component" value="Unassembled WGS sequence"/>
</dbReference>
<evidence type="ECO:0000256" key="5">
    <source>
        <dbReference type="ARBA" id="ARBA00038437"/>
    </source>
</evidence>
<evidence type="ECO:0000313" key="12">
    <source>
        <dbReference type="Proteomes" id="UP001501126"/>
    </source>
</evidence>
<dbReference type="PROSITE" id="PS51194">
    <property type="entry name" value="HELICASE_CTER"/>
    <property type="match status" value="1"/>
</dbReference>
<evidence type="ECO:0000259" key="10">
    <source>
        <dbReference type="PROSITE" id="PS51195"/>
    </source>
</evidence>
<proteinExistence type="inferred from homology"/>